<dbReference type="PANTHER" id="PTHR24221">
    <property type="entry name" value="ATP-BINDING CASSETTE SUB-FAMILY B"/>
    <property type="match status" value="1"/>
</dbReference>
<keyword evidence="4 9" id="KW-0812">Transmembrane</keyword>
<dbReference type="InterPro" id="IPR003439">
    <property type="entry name" value="ABC_transporter-like_ATP-bd"/>
</dbReference>
<dbReference type="Pfam" id="PF00005">
    <property type="entry name" value="ABC_tran"/>
    <property type="match status" value="1"/>
</dbReference>
<dbReference type="PROSITE" id="PS00211">
    <property type="entry name" value="ABC_TRANSPORTER_1"/>
    <property type="match status" value="1"/>
</dbReference>
<proteinExistence type="predicted"/>
<evidence type="ECO:0008006" key="14">
    <source>
        <dbReference type="Google" id="ProtNLM"/>
    </source>
</evidence>
<dbReference type="Gene3D" id="3.40.50.300">
    <property type="entry name" value="P-loop containing nucleotide triphosphate hydrolases"/>
    <property type="match status" value="1"/>
</dbReference>
<evidence type="ECO:0000256" key="3">
    <source>
        <dbReference type="ARBA" id="ARBA00022475"/>
    </source>
</evidence>
<evidence type="ECO:0000256" key="2">
    <source>
        <dbReference type="ARBA" id="ARBA00022448"/>
    </source>
</evidence>
<feature type="transmembrane region" description="Helical" evidence="9">
    <location>
        <begin position="126"/>
        <end position="146"/>
    </location>
</feature>
<evidence type="ECO:0000256" key="8">
    <source>
        <dbReference type="ARBA" id="ARBA00023136"/>
    </source>
</evidence>
<evidence type="ECO:0000259" key="10">
    <source>
        <dbReference type="PROSITE" id="PS50893"/>
    </source>
</evidence>
<evidence type="ECO:0000256" key="6">
    <source>
        <dbReference type="ARBA" id="ARBA00022840"/>
    </source>
</evidence>
<evidence type="ECO:0000256" key="4">
    <source>
        <dbReference type="ARBA" id="ARBA00022692"/>
    </source>
</evidence>
<feature type="transmembrane region" description="Helical" evidence="9">
    <location>
        <begin position="12"/>
        <end position="31"/>
    </location>
</feature>
<keyword evidence="5" id="KW-0547">Nucleotide-binding</keyword>
<dbReference type="InterPro" id="IPR039421">
    <property type="entry name" value="Type_1_exporter"/>
</dbReference>
<feature type="transmembrane region" description="Helical" evidence="9">
    <location>
        <begin position="166"/>
        <end position="189"/>
    </location>
</feature>
<evidence type="ECO:0000259" key="11">
    <source>
        <dbReference type="PROSITE" id="PS50929"/>
    </source>
</evidence>
<dbReference type="SUPFAM" id="SSF90123">
    <property type="entry name" value="ABC transporter transmembrane region"/>
    <property type="match status" value="1"/>
</dbReference>
<dbReference type="SMART" id="SM00382">
    <property type="entry name" value="AAA"/>
    <property type="match status" value="1"/>
</dbReference>
<organism evidence="12 13">
    <name type="scientific">Limnoraphis robusta CS-951</name>
    <dbReference type="NCBI Taxonomy" id="1637645"/>
    <lineage>
        <taxon>Bacteria</taxon>
        <taxon>Bacillati</taxon>
        <taxon>Cyanobacteriota</taxon>
        <taxon>Cyanophyceae</taxon>
        <taxon>Oscillatoriophycideae</taxon>
        <taxon>Oscillatoriales</taxon>
        <taxon>Sirenicapillariaceae</taxon>
        <taxon>Limnoraphis</taxon>
    </lineage>
</organism>
<dbReference type="FunFam" id="3.40.50.300:FF:000221">
    <property type="entry name" value="Multidrug ABC transporter ATP-binding protein"/>
    <property type="match status" value="1"/>
</dbReference>
<feature type="transmembrane region" description="Helical" evidence="9">
    <location>
        <begin position="271"/>
        <end position="291"/>
    </location>
</feature>
<feature type="transmembrane region" description="Helical" evidence="9">
    <location>
        <begin position="348"/>
        <end position="371"/>
    </location>
</feature>
<keyword evidence="2" id="KW-0813">Transport</keyword>
<dbReference type="PROSITE" id="PS50929">
    <property type="entry name" value="ABC_TM1F"/>
    <property type="match status" value="1"/>
</dbReference>
<dbReference type="PROSITE" id="PS50893">
    <property type="entry name" value="ABC_TRANSPORTER_2"/>
    <property type="match status" value="1"/>
</dbReference>
<dbReference type="Pfam" id="PF00664">
    <property type="entry name" value="ABC_membrane"/>
    <property type="match status" value="1"/>
</dbReference>
<dbReference type="GO" id="GO:0005524">
    <property type="term" value="F:ATP binding"/>
    <property type="evidence" value="ECO:0007669"/>
    <property type="project" value="UniProtKB-KW"/>
</dbReference>
<reference evidence="12 13" key="1">
    <citation type="submission" date="2015-06" db="EMBL/GenBank/DDBJ databases">
        <title>Draft genome assembly of filamentous brackish cyanobacterium Limnoraphis robusta strain CS-951.</title>
        <authorList>
            <person name="Willis A."/>
            <person name="Parks M."/>
            <person name="Burford M.A."/>
        </authorList>
    </citation>
    <scope>NUCLEOTIDE SEQUENCE [LARGE SCALE GENOMIC DNA]</scope>
    <source>
        <strain evidence="12 13">CS-951</strain>
    </source>
</reference>
<dbReference type="EMBL" id="LATL02000123">
    <property type="protein sequence ID" value="KKD38831.1"/>
    <property type="molecule type" value="Genomic_DNA"/>
</dbReference>
<dbReference type="AlphaFoldDB" id="A0A0F5YIW1"/>
<evidence type="ECO:0000313" key="12">
    <source>
        <dbReference type="EMBL" id="KKD38831.1"/>
    </source>
</evidence>
<evidence type="ECO:0000256" key="1">
    <source>
        <dbReference type="ARBA" id="ARBA00004651"/>
    </source>
</evidence>
<dbReference type="GO" id="GO:0140359">
    <property type="term" value="F:ABC-type transporter activity"/>
    <property type="evidence" value="ECO:0007669"/>
    <property type="project" value="InterPro"/>
</dbReference>
<dbReference type="InterPro" id="IPR003593">
    <property type="entry name" value="AAA+_ATPase"/>
</dbReference>
<keyword evidence="3" id="KW-1003">Cell membrane</keyword>
<evidence type="ECO:0000256" key="9">
    <source>
        <dbReference type="SAM" id="Phobius"/>
    </source>
</evidence>
<feature type="domain" description="ABC transmembrane type-1" evidence="11">
    <location>
        <begin position="133"/>
        <end position="408"/>
    </location>
</feature>
<dbReference type="GO" id="GO:0005886">
    <property type="term" value="C:plasma membrane"/>
    <property type="evidence" value="ECO:0007669"/>
    <property type="project" value="UniProtKB-SubCell"/>
</dbReference>
<protein>
    <recommendedName>
        <fullName evidence="14">ABC transporter ATP-binding protein</fullName>
    </recommendedName>
</protein>
<keyword evidence="8 9" id="KW-0472">Membrane</keyword>
<dbReference type="GO" id="GO:0016887">
    <property type="term" value="F:ATP hydrolysis activity"/>
    <property type="evidence" value="ECO:0007669"/>
    <property type="project" value="InterPro"/>
</dbReference>
<evidence type="ECO:0000313" key="13">
    <source>
        <dbReference type="Proteomes" id="UP000033607"/>
    </source>
</evidence>
<dbReference type="SUPFAM" id="SSF52540">
    <property type="entry name" value="P-loop containing nucleoside triphosphate hydrolases"/>
    <property type="match status" value="1"/>
</dbReference>
<gene>
    <name evidence="12" type="ORF">WN50_06910</name>
</gene>
<dbReference type="GO" id="GO:0034040">
    <property type="term" value="F:ATPase-coupled lipid transmembrane transporter activity"/>
    <property type="evidence" value="ECO:0007669"/>
    <property type="project" value="TreeGrafter"/>
</dbReference>
<dbReference type="Gene3D" id="1.20.1560.10">
    <property type="entry name" value="ABC transporter type 1, transmembrane domain"/>
    <property type="match status" value="1"/>
</dbReference>
<dbReference type="InterPro" id="IPR011527">
    <property type="entry name" value="ABC1_TM_dom"/>
</dbReference>
<keyword evidence="7 9" id="KW-1133">Transmembrane helix</keyword>
<feature type="domain" description="ABC transporter" evidence="10">
    <location>
        <begin position="449"/>
        <end position="683"/>
    </location>
</feature>
<name>A0A0F5YIW1_9CYAN</name>
<comment type="subcellular location">
    <subcellularLocation>
        <location evidence="1">Cell membrane</location>
        <topology evidence="1">Multi-pass membrane protein</topology>
    </subcellularLocation>
</comment>
<feature type="transmembrane region" description="Helical" evidence="9">
    <location>
        <begin position="383"/>
        <end position="402"/>
    </location>
</feature>
<evidence type="ECO:0000256" key="7">
    <source>
        <dbReference type="ARBA" id="ARBA00022989"/>
    </source>
</evidence>
<dbReference type="InterPro" id="IPR017871">
    <property type="entry name" value="ABC_transporter-like_CS"/>
</dbReference>
<dbReference type="Proteomes" id="UP000033607">
    <property type="component" value="Unassembled WGS sequence"/>
</dbReference>
<sequence>MDYQSFISPSTTIGLAVTLTVVCCWGLVCYFRGQSSSQSIDCKKTDISNSVSPLRQAIARFTQLFSVDRWMPASEKLQHIPSQLKDSSPWQGHELSQKDQKVNFGNWSLLVKEFTSRFYLFFRYVWIYWSPYVVIATVSAICLMGIPAYQLVAAHKLGRAIDQGATVLISSAIQLAILLPIAFGLYILGSRLSARVSSRVANDIRHDLFVKLQTLSQNFHKQARLGNLLTHFSVDIYKIEPILGQEMVRSVGEIVMILVNVGMMIRISGTLTLLGTLPMVIMLPITLYLTVNMTRRGLDAINQNALMVDAVQEGIRARPTISGYGLQALFTGYFSDELRKLEDKKTEAVFSFLVFKYAVTFSAYLLDAWVMGIGGVYVLSNQITLGTWITFFTISHSMYDLLGQLVNMRIGRWFEASIGMQRIDEVFKQQIEILDAVDAHALTSFEKIICFEHLSFSYNNAQRQLHDINLSIKAGQFVAFVGSSGAGKSTVFNLLMRFYDATEGRITIDGQDLRQLTQKSLRSQMGIVLQETFLFNTTIMNNIRIAKPEATEEEVAAAAREAEIHDFILSLPEGYQTVVGEAGGQLSGGQRQRMAIAQALLHRPPILLFDEPTSSLSAEIADAINQTITSLAGRHTVIMITHQLKAAMPADCIFVLNQGRLVEQGTHEDLLADGGHYRSLWDIQHNTEQREVSASQHQ</sequence>
<accession>A0A0F5YIW1</accession>
<dbReference type="InterPro" id="IPR036640">
    <property type="entry name" value="ABC1_TM_sf"/>
</dbReference>
<dbReference type="InterPro" id="IPR027417">
    <property type="entry name" value="P-loop_NTPase"/>
</dbReference>
<keyword evidence="6" id="KW-0067">ATP-binding</keyword>
<evidence type="ECO:0000256" key="5">
    <source>
        <dbReference type="ARBA" id="ARBA00022741"/>
    </source>
</evidence>
<comment type="caution">
    <text evidence="12">The sequence shown here is derived from an EMBL/GenBank/DDBJ whole genome shotgun (WGS) entry which is preliminary data.</text>
</comment>
<dbReference type="PANTHER" id="PTHR24221:SF654">
    <property type="entry name" value="ATP-BINDING CASSETTE SUB-FAMILY B MEMBER 6"/>
    <property type="match status" value="1"/>
</dbReference>